<feature type="compositionally biased region" description="Low complexity" evidence="1">
    <location>
        <begin position="30"/>
        <end position="43"/>
    </location>
</feature>
<comment type="caution">
    <text evidence="2">The sequence shown here is derived from an EMBL/GenBank/DDBJ whole genome shotgun (WGS) entry which is preliminary data.</text>
</comment>
<protein>
    <submittedName>
        <fullName evidence="2">Uncharacterized protein</fullName>
    </submittedName>
</protein>
<proteinExistence type="predicted"/>
<accession>A0AAD7EZK3</accession>
<reference evidence="2" key="1">
    <citation type="submission" date="2023-03" db="EMBL/GenBank/DDBJ databases">
        <title>Massive genome expansion in bonnet fungi (Mycena s.s.) driven by repeated elements and novel gene families across ecological guilds.</title>
        <authorList>
            <consortium name="Lawrence Berkeley National Laboratory"/>
            <person name="Harder C.B."/>
            <person name="Miyauchi S."/>
            <person name="Viragh M."/>
            <person name="Kuo A."/>
            <person name="Thoen E."/>
            <person name="Andreopoulos B."/>
            <person name="Lu D."/>
            <person name="Skrede I."/>
            <person name="Drula E."/>
            <person name="Henrissat B."/>
            <person name="Morin E."/>
            <person name="Kohler A."/>
            <person name="Barry K."/>
            <person name="LaButti K."/>
            <person name="Morin E."/>
            <person name="Salamov A."/>
            <person name="Lipzen A."/>
            <person name="Mereny Z."/>
            <person name="Hegedus B."/>
            <person name="Baldrian P."/>
            <person name="Stursova M."/>
            <person name="Weitz H."/>
            <person name="Taylor A."/>
            <person name="Grigoriev I.V."/>
            <person name="Nagy L.G."/>
            <person name="Martin F."/>
            <person name="Kauserud H."/>
        </authorList>
    </citation>
    <scope>NUCLEOTIDE SEQUENCE</scope>
    <source>
        <strain evidence="2">CBHHK002</strain>
    </source>
</reference>
<feature type="region of interest" description="Disordered" evidence="1">
    <location>
        <begin position="1"/>
        <end position="57"/>
    </location>
</feature>
<dbReference type="AlphaFoldDB" id="A0AAD7EZK3"/>
<name>A0AAD7EZK3_9AGAR</name>
<organism evidence="2 3">
    <name type="scientific">Mycena albidolilacea</name>
    <dbReference type="NCBI Taxonomy" id="1033008"/>
    <lineage>
        <taxon>Eukaryota</taxon>
        <taxon>Fungi</taxon>
        <taxon>Dikarya</taxon>
        <taxon>Basidiomycota</taxon>
        <taxon>Agaricomycotina</taxon>
        <taxon>Agaricomycetes</taxon>
        <taxon>Agaricomycetidae</taxon>
        <taxon>Agaricales</taxon>
        <taxon>Marasmiineae</taxon>
        <taxon>Mycenaceae</taxon>
        <taxon>Mycena</taxon>
    </lineage>
</organism>
<sequence>MWLCDRTDWPNLHPAPSQEPTQSQAVEHISTCTPPTSHSHSGPSAPPPPRPCPYWKNPRSPLPLPPRLELAHSVEHARLGVREEERRYDKGGEERREGMGVRCWRRERGTPGEGHAFFGGLARDAATEIITPRGSAASPLRHRPRQGWFWIKKLTFRNHVELAQRRGTKAVLARISSPSFGLRPATLPGCRLPVQRSPSCRRAGTRSRTSPALWMRCSRRSSMRHFLAMEERRKERNRVLCFHCLFPLTTHHYDHTSLLSLGETLPAVKVGFSVRSPWYWMDWMYWFEVPAPHPPPLARGSISPVLCASGHTAVAAMLVADRPLPSRALQTIFNSDRGGSSVQGHREN</sequence>
<evidence type="ECO:0000313" key="2">
    <source>
        <dbReference type="EMBL" id="KAJ7356538.1"/>
    </source>
</evidence>
<evidence type="ECO:0000256" key="1">
    <source>
        <dbReference type="SAM" id="MobiDB-lite"/>
    </source>
</evidence>
<evidence type="ECO:0000313" key="3">
    <source>
        <dbReference type="Proteomes" id="UP001218218"/>
    </source>
</evidence>
<gene>
    <name evidence="2" type="ORF">DFH08DRAFT_1047158</name>
</gene>
<keyword evidence="3" id="KW-1185">Reference proteome</keyword>
<dbReference type="Proteomes" id="UP001218218">
    <property type="component" value="Unassembled WGS sequence"/>
</dbReference>
<dbReference type="EMBL" id="JARIHO010000008">
    <property type="protein sequence ID" value="KAJ7356538.1"/>
    <property type="molecule type" value="Genomic_DNA"/>
</dbReference>